<dbReference type="EMBL" id="JASBWS010000043">
    <property type="protein sequence ID" value="KAJ9106567.1"/>
    <property type="molecule type" value="Genomic_DNA"/>
</dbReference>
<keyword evidence="2" id="KW-1185">Reference proteome</keyword>
<gene>
    <name evidence="1" type="ORF">QFC20_004059</name>
</gene>
<evidence type="ECO:0000313" key="2">
    <source>
        <dbReference type="Proteomes" id="UP001230649"/>
    </source>
</evidence>
<evidence type="ECO:0000313" key="1">
    <source>
        <dbReference type="EMBL" id="KAJ9106567.1"/>
    </source>
</evidence>
<dbReference type="Proteomes" id="UP001230649">
    <property type="component" value="Unassembled WGS sequence"/>
</dbReference>
<comment type="caution">
    <text evidence="1">The sequence shown here is derived from an EMBL/GenBank/DDBJ whole genome shotgun (WGS) entry which is preliminary data.</text>
</comment>
<protein>
    <submittedName>
        <fullName evidence="1">Uncharacterized protein</fullName>
    </submittedName>
</protein>
<sequence>MAPFIAALSSALIAAICVRAVPTVSTRNNIVDTSHEVKRQSGAVQGNFSQFEGWDTFKAYGSNLGGWLEIETSITPNIWIDGGANVTDEWTFCETVGKQRCGQVLEEHYRTFITTDTIDKLATVDVNIVRIPTTYAAWVNVSGSNLYSGNQQQYLREITNYAISTYGMHVVIGLHSLPGGVNTLEIGEAFGRDFWFYNETNLNYSLEAVDSVLDFVQSSIAPDQFTIAPINEPTDDFSRFASPESVSYPDGVNYVNAYIKAVYAKMQAVNPNLWLMQNDAFGGASRWTPYWNTTDKWLLEEHVYFFAVPGVYADTIPGRICQETANRRADGFNIFVGEFSLQAQLGNTFAGRQAIYDSQVRAFQQYLSGGTFWTARFEGFDPVNGQGTQNDYWYFNKLVTEGPPVLIFYAATKLINFLSFAGVIRSYGVVNNTDYCRDD</sequence>
<accession>A0ACC2W4N4</accession>
<organism evidence="1 2">
    <name type="scientific">Naganishia adeliensis</name>
    <dbReference type="NCBI Taxonomy" id="92952"/>
    <lineage>
        <taxon>Eukaryota</taxon>
        <taxon>Fungi</taxon>
        <taxon>Dikarya</taxon>
        <taxon>Basidiomycota</taxon>
        <taxon>Agaricomycotina</taxon>
        <taxon>Tremellomycetes</taxon>
        <taxon>Filobasidiales</taxon>
        <taxon>Filobasidiaceae</taxon>
        <taxon>Naganishia</taxon>
    </lineage>
</organism>
<proteinExistence type="predicted"/>
<reference evidence="1" key="1">
    <citation type="submission" date="2023-04" db="EMBL/GenBank/DDBJ databases">
        <title>Draft Genome sequencing of Naganishia species isolated from polar environments using Oxford Nanopore Technology.</title>
        <authorList>
            <person name="Leo P."/>
            <person name="Venkateswaran K."/>
        </authorList>
    </citation>
    <scope>NUCLEOTIDE SEQUENCE</scope>
    <source>
        <strain evidence="1">MNA-CCFEE 5262</strain>
    </source>
</reference>
<name>A0ACC2W4N4_9TREE</name>